<name>A0A5C4J552_9ACTN</name>
<dbReference type="AlphaFoldDB" id="A0A5C4J552"/>
<dbReference type="InterPro" id="IPR001387">
    <property type="entry name" value="Cro/C1-type_HTH"/>
</dbReference>
<dbReference type="OrthoDB" id="3466567at2"/>
<dbReference type="InterPro" id="IPR043917">
    <property type="entry name" value="DUF5753"/>
</dbReference>
<gene>
    <name evidence="2" type="ORF">ETD83_28295</name>
</gene>
<dbReference type="InterPro" id="IPR010982">
    <property type="entry name" value="Lambda_DNA-bd_dom_sf"/>
</dbReference>
<evidence type="ECO:0000313" key="3">
    <source>
        <dbReference type="Proteomes" id="UP000309174"/>
    </source>
</evidence>
<comment type="caution">
    <text evidence="2">The sequence shown here is derived from an EMBL/GenBank/DDBJ whole genome shotgun (WGS) entry which is preliminary data.</text>
</comment>
<feature type="domain" description="HTH cro/C1-type" evidence="1">
    <location>
        <begin position="22"/>
        <end position="50"/>
    </location>
</feature>
<proteinExistence type="predicted"/>
<organism evidence="2 3">
    <name type="scientific">Actinomadura soli</name>
    <dbReference type="NCBI Taxonomy" id="2508997"/>
    <lineage>
        <taxon>Bacteria</taxon>
        <taxon>Bacillati</taxon>
        <taxon>Actinomycetota</taxon>
        <taxon>Actinomycetes</taxon>
        <taxon>Streptosporangiales</taxon>
        <taxon>Thermomonosporaceae</taxon>
        <taxon>Actinomadura</taxon>
    </lineage>
</organism>
<evidence type="ECO:0000259" key="1">
    <source>
        <dbReference type="PROSITE" id="PS50943"/>
    </source>
</evidence>
<dbReference type="SUPFAM" id="SSF47413">
    <property type="entry name" value="lambda repressor-like DNA-binding domains"/>
    <property type="match status" value="1"/>
</dbReference>
<dbReference type="Gene3D" id="1.10.260.40">
    <property type="entry name" value="lambda repressor-like DNA-binding domains"/>
    <property type="match status" value="1"/>
</dbReference>
<sequence length="272" mass="30923">MPARSEPYNAPAIVTFGSEQTAWRDAAGLTKRQLAEELGFDESYVGQIENFKNLPSEPYADALDTFFKTNGVFGRLRKRILDTRHTSILPPGFVEYLEHEARATSFKNFSPILANGVLQHEDYARAILSTYYPPDVLDQRVADRMKRKETLERTQAYFTMDESVLHRMVGNEQIMRRQLEFLLELSEQPNVSIDIIPQSVGYYPGIGGEFYALGFDDGSSIAYTESSGEGLLIQDPARVARHVLRYDSLRGHALPVDQSRELIRRVIERLEA</sequence>
<dbReference type="RefSeq" id="WP_138648254.1">
    <property type="nucleotide sequence ID" value="NZ_VCKW01000176.1"/>
</dbReference>
<dbReference type="Pfam" id="PF13560">
    <property type="entry name" value="HTH_31"/>
    <property type="match status" value="1"/>
</dbReference>
<accession>A0A5C4J552</accession>
<dbReference type="EMBL" id="VCKW01000176">
    <property type="protein sequence ID" value="TMQ92027.1"/>
    <property type="molecule type" value="Genomic_DNA"/>
</dbReference>
<dbReference type="CDD" id="cd00093">
    <property type="entry name" value="HTH_XRE"/>
    <property type="match status" value="1"/>
</dbReference>
<dbReference type="Proteomes" id="UP000309174">
    <property type="component" value="Unassembled WGS sequence"/>
</dbReference>
<dbReference type="GO" id="GO:0003677">
    <property type="term" value="F:DNA binding"/>
    <property type="evidence" value="ECO:0007669"/>
    <property type="project" value="InterPro"/>
</dbReference>
<evidence type="ECO:0000313" key="2">
    <source>
        <dbReference type="EMBL" id="TMQ92027.1"/>
    </source>
</evidence>
<dbReference type="Pfam" id="PF19054">
    <property type="entry name" value="DUF5753"/>
    <property type="match status" value="1"/>
</dbReference>
<dbReference type="PROSITE" id="PS50943">
    <property type="entry name" value="HTH_CROC1"/>
    <property type="match status" value="1"/>
</dbReference>
<protein>
    <submittedName>
        <fullName evidence="2">Helix-turn-helix transcriptional regulator</fullName>
    </submittedName>
</protein>
<keyword evidence="3" id="KW-1185">Reference proteome</keyword>
<reference evidence="2 3" key="1">
    <citation type="submission" date="2019-05" db="EMBL/GenBank/DDBJ databases">
        <title>Draft genome sequence of Actinomadura sp. 14C53.</title>
        <authorList>
            <person name="Saricaoglu S."/>
            <person name="Isik K."/>
        </authorList>
    </citation>
    <scope>NUCLEOTIDE SEQUENCE [LARGE SCALE GENOMIC DNA]</scope>
    <source>
        <strain evidence="2 3">14C53</strain>
    </source>
</reference>